<name>A0ABT7GUE4_9ACTN</name>
<dbReference type="RefSeq" id="WP_185911354.1">
    <property type="nucleotide sequence ID" value="NZ_JASITI010000013.1"/>
</dbReference>
<sequence length="200" mass="21849">MSVHRSPKALLACALAGASLVLAALPPAAQAVDGPAPDPRNAKAMRDMATAMAVTAKYVDERAALKDGYVPHGEECMTNPFGVGTMGYHYVKESNWGSTDPARPTALLYSTHKDSKGRRKLQTVEWMSADRDQDLKTTDDRPTMFGLPFDGPMPGHWAGMPKHYDLHMWGYADNPAGRFHNWNPAFTCPPKKTPAHAHGH</sequence>
<reference evidence="2 3" key="1">
    <citation type="submission" date="2023-05" db="EMBL/GenBank/DDBJ databases">
        <title>Sequencing and Assembly of Streptomyces sp. NP73.</title>
        <authorList>
            <person name="Konwar A.N."/>
            <person name="Saikia K."/>
            <person name="Thakur D."/>
        </authorList>
    </citation>
    <scope>NUCLEOTIDE SEQUENCE [LARGE SCALE GENOMIC DNA]</scope>
    <source>
        <strain evidence="2 3">NP73</strain>
    </source>
</reference>
<evidence type="ECO:0000313" key="2">
    <source>
        <dbReference type="EMBL" id="MDK9496504.1"/>
    </source>
</evidence>
<feature type="signal peptide" evidence="1">
    <location>
        <begin position="1"/>
        <end position="23"/>
    </location>
</feature>
<gene>
    <name evidence="2" type="ORF">QEZ40_001086</name>
</gene>
<keyword evidence="1" id="KW-0732">Signal</keyword>
<dbReference type="Proteomes" id="UP001223390">
    <property type="component" value="Unassembled WGS sequence"/>
</dbReference>
<keyword evidence="3" id="KW-1185">Reference proteome</keyword>
<comment type="caution">
    <text evidence="2">The sequence shown here is derived from an EMBL/GenBank/DDBJ whole genome shotgun (WGS) entry which is preliminary data.</text>
</comment>
<accession>A0ABT7GUE4</accession>
<feature type="chain" id="PRO_5045918663" evidence="1">
    <location>
        <begin position="24"/>
        <end position="200"/>
    </location>
</feature>
<protein>
    <submittedName>
        <fullName evidence="2">Uncharacterized protein</fullName>
    </submittedName>
</protein>
<proteinExistence type="predicted"/>
<evidence type="ECO:0000313" key="3">
    <source>
        <dbReference type="Proteomes" id="UP001223390"/>
    </source>
</evidence>
<organism evidence="2 3">
    <name type="scientific">Streptomyces katrae</name>
    <dbReference type="NCBI Taxonomy" id="68223"/>
    <lineage>
        <taxon>Bacteria</taxon>
        <taxon>Bacillati</taxon>
        <taxon>Actinomycetota</taxon>
        <taxon>Actinomycetes</taxon>
        <taxon>Kitasatosporales</taxon>
        <taxon>Streptomycetaceae</taxon>
        <taxon>Streptomyces</taxon>
    </lineage>
</organism>
<evidence type="ECO:0000256" key="1">
    <source>
        <dbReference type="SAM" id="SignalP"/>
    </source>
</evidence>
<dbReference type="EMBL" id="JASITI010000013">
    <property type="protein sequence ID" value="MDK9496504.1"/>
    <property type="molecule type" value="Genomic_DNA"/>
</dbReference>